<organism evidence="1 2">
    <name type="scientific">Bursaphelenchus xylophilus</name>
    <name type="common">Pinewood nematode worm</name>
    <name type="synonym">Aphelenchoides xylophilus</name>
    <dbReference type="NCBI Taxonomy" id="6326"/>
    <lineage>
        <taxon>Eukaryota</taxon>
        <taxon>Metazoa</taxon>
        <taxon>Ecdysozoa</taxon>
        <taxon>Nematoda</taxon>
        <taxon>Chromadorea</taxon>
        <taxon>Rhabditida</taxon>
        <taxon>Tylenchina</taxon>
        <taxon>Tylenchomorpha</taxon>
        <taxon>Aphelenchoidea</taxon>
        <taxon>Aphelenchoididae</taxon>
        <taxon>Bursaphelenchus</taxon>
    </lineage>
</organism>
<sequence>MRGQRFSSSRGGFNSFSQSQHGQSLQNIIDLSPYDEDLVIVFRKSEHSQNNNGTRHPKFRTQTGYIIFSTKDSGRTERCPNFFDLKPPIKHSIDTTGSMAPCFMCWRKEKPQDPSFRQGHTARCVPRLEGFMRDVYDVERIVWPSQLNCWTNGSPIQIWLEVLYYIASLNVIEVPLIIQESFEFEMNNLSVKPLAYDCLRTDPNFQLALIEIRFTLRREDGKTKMLRQFIIDSSRNGFYLILNKRQLKHPDTQRIELPHWPKDVPLPEVAKEREALAVYKVAQNPIVSDTVVLICHSNSITNGMDSSIDRLEGVYYTISCAYGTGFRWEMKRKIVKFFREHVPTVPAFATHFLANYNSITMGPFLESDKLHRPPDVFREDLEEFNNNFFPTKLNSSQMDAAFKMFENESACTIRVWTQMVENGARAKLCIDPVLPLAYAISKLNIMSKDIETVKDVVVFSKSVPKVGHTARITSCFMKQPFWSHYWAM</sequence>
<dbReference type="AlphaFoldDB" id="A0A7I8XMF4"/>
<dbReference type="Proteomes" id="UP000659654">
    <property type="component" value="Unassembled WGS sequence"/>
</dbReference>
<comment type="caution">
    <text evidence="1">The sequence shown here is derived from an EMBL/GenBank/DDBJ whole genome shotgun (WGS) entry which is preliminary data.</text>
</comment>
<name>A0A7I8XMF4_BURXY</name>
<accession>A0A7I8XMF4</accession>
<evidence type="ECO:0000313" key="2">
    <source>
        <dbReference type="Proteomes" id="UP000659654"/>
    </source>
</evidence>
<protein>
    <submittedName>
        <fullName evidence="1">(pine wood nematode) hypothetical protein</fullName>
    </submittedName>
</protein>
<evidence type="ECO:0000313" key="1">
    <source>
        <dbReference type="EMBL" id="CAD5212286.1"/>
    </source>
</evidence>
<keyword evidence="2" id="KW-1185">Reference proteome</keyword>
<proteinExistence type="predicted"/>
<gene>
    <name evidence="1" type="ORF">BXYJ_LOCUS2844</name>
</gene>
<reference evidence="1" key="1">
    <citation type="submission" date="2020-09" db="EMBL/GenBank/DDBJ databases">
        <authorList>
            <person name="Kikuchi T."/>
        </authorList>
    </citation>
    <scope>NUCLEOTIDE SEQUENCE</scope>
    <source>
        <strain evidence="1">Ka4C1</strain>
    </source>
</reference>
<dbReference type="EMBL" id="CAJFCV020000001">
    <property type="protein sequence ID" value="CAG9090182.1"/>
    <property type="molecule type" value="Genomic_DNA"/>
</dbReference>
<dbReference type="EMBL" id="CAJFDI010000001">
    <property type="protein sequence ID" value="CAD5212286.1"/>
    <property type="molecule type" value="Genomic_DNA"/>
</dbReference>
<dbReference type="Proteomes" id="UP000582659">
    <property type="component" value="Unassembled WGS sequence"/>
</dbReference>